<feature type="domain" description="C2H2-type" evidence="8">
    <location>
        <begin position="77"/>
        <end position="105"/>
    </location>
</feature>
<dbReference type="PANTHER" id="PTHR24394:SF29">
    <property type="entry name" value="MYONEURIN"/>
    <property type="match status" value="1"/>
</dbReference>
<evidence type="ECO:0000256" key="4">
    <source>
        <dbReference type="ARBA" id="ARBA00022771"/>
    </source>
</evidence>
<dbReference type="GO" id="GO:0000981">
    <property type="term" value="F:DNA-binding transcription factor activity, RNA polymerase II-specific"/>
    <property type="evidence" value="ECO:0007669"/>
    <property type="project" value="TreeGrafter"/>
</dbReference>
<dbReference type="Gene3D" id="3.30.160.60">
    <property type="entry name" value="Classic Zinc Finger"/>
    <property type="match status" value="4"/>
</dbReference>
<accession>A0A9J7ERY4</accession>
<dbReference type="Proteomes" id="UP000301870">
    <property type="component" value="Chromosome 3"/>
</dbReference>
<keyword evidence="3" id="KW-0677">Repeat</keyword>
<name>A0A9J7ERY4_SPOLT</name>
<dbReference type="SMART" id="SM00355">
    <property type="entry name" value="ZnF_C2H2"/>
    <property type="match status" value="4"/>
</dbReference>
<evidence type="ECO:0000256" key="3">
    <source>
        <dbReference type="ARBA" id="ARBA00022737"/>
    </source>
</evidence>
<dbReference type="PANTHER" id="PTHR24394">
    <property type="entry name" value="ZINC FINGER PROTEIN"/>
    <property type="match status" value="1"/>
</dbReference>
<evidence type="ECO:0000313" key="9">
    <source>
        <dbReference type="Proteomes" id="UP000301870"/>
    </source>
</evidence>
<keyword evidence="5" id="KW-0862">Zinc</keyword>
<organism evidence="9 10">
    <name type="scientific">Spodoptera litura</name>
    <name type="common">Asian cotton leafworm</name>
    <dbReference type="NCBI Taxonomy" id="69820"/>
    <lineage>
        <taxon>Eukaryota</taxon>
        <taxon>Metazoa</taxon>
        <taxon>Ecdysozoa</taxon>
        <taxon>Arthropoda</taxon>
        <taxon>Hexapoda</taxon>
        <taxon>Insecta</taxon>
        <taxon>Pterygota</taxon>
        <taxon>Neoptera</taxon>
        <taxon>Endopterygota</taxon>
        <taxon>Lepidoptera</taxon>
        <taxon>Glossata</taxon>
        <taxon>Ditrysia</taxon>
        <taxon>Noctuoidea</taxon>
        <taxon>Noctuidae</taxon>
        <taxon>Amphipyrinae</taxon>
        <taxon>Spodoptera</taxon>
    </lineage>
</organism>
<evidence type="ECO:0000256" key="1">
    <source>
        <dbReference type="ARBA" id="ARBA00004123"/>
    </source>
</evidence>
<keyword evidence="9" id="KW-1185">Reference proteome</keyword>
<dbReference type="GeneID" id="111361723"/>
<evidence type="ECO:0000256" key="2">
    <source>
        <dbReference type="ARBA" id="ARBA00022723"/>
    </source>
</evidence>
<dbReference type="KEGG" id="sliu:111361723"/>
<feature type="domain" description="C2H2-type" evidence="8">
    <location>
        <begin position="19"/>
        <end position="42"/>
    </location>
</feature>
<evidence type="ECO:0000313" key="10">
    <source>
        <dbReference type="RefSeq" id="XP_022833891.1"/>
    </source>
</evidence>
<reference evidence="10" key="1">
    <citation type="submission" date="2025-08" db="UniProtKB">
        <authorList>
            <consortium name="RefSeq"/>
        </authorList>
    </citation>
    <scope>IDENTIFICATION</scope>
    <source>
        <strain evidence="10">Ishihara</strain>
        <tissue evidence="10">Whole body</tissue>
    </source>
</reference>
<evidence type="ECO:0000256" key="7">
    <source>
        <dbReference type="PROSITE-ProRule" id="PRU00042"/>
    </source>
</evidence>
<dbReference type="PROSITE" id="PS50157">
    <property type="entry name" value="ZINC_FINGER_C2H2_2"/>
    <property type="match status" value="4"/>
</dbReference>
<dbReference type="AlphaFoldDB" id="A0A9J7ERY4"/>
<evidence type="ECO:0000259" key="8">
    <source>
        <dbReference type="PROSITE" id="PS50157"/>
    </source>
</evidence>
<evidence type="ECO:0000256" key="6">
    <source>
        <dbReference type="ARBA" id="ARBA00023242"/>
    </source>
</evidence>
<dbReference type="InterPro" id="IPR013087">
    <property type="entry name" value="Znf_C2H2_type"/>
</dbReference>
<dbReference type="FunFam" id="3.30.160.60:FF:000446">
    <property type="entry name" value="Zinc finger protein"/>
    <property type="match status" value="1"/>
</dbReference>
<comment type="subcellular location">
    <subcellularLocation>
        <location evidence="1">Nucleus</location>
    </subcellularLocation>
</comment>
<gene>
    <name evidence="10" type="primary">LOC111361723</name>
</gene>
<dbReference type="PROSITE" id="PS00028">
    <property type="entry name" value="ZINC_FINGER_C2H2_1"/>
    <property type="match status" value="4"/>
</dbReference>
<protein>
    <submittedName>
        <fullName evidence="10">Zinc finger protein 154-like</fullName>
    </submittedName>
</protein>
<dbReference type="InterPro" id="IPR036236">
    <property type="entry name" value="Znf_C2H2_sf"/>
</dbReference>
<dbReference type="GO" id="GO:0008270">
    <property type="term" value="F:zinc ion binding"/>
    <property type="evidence" value="ECO:0007669"/>
    <property type="project" value="UniProtKB-KW"/>
</dbReference>
<keyword evidence="6" id="KW-0539">Nucleus</keyword>
<sequence length="147" mass="17045">MALRDHIIKTHRKTSNMLYPCPKCHKVYKQGAQLRDHLKYVHLKLNRKVICEICGKVVPNKNAMKVHLRVHTGERPYECPVCMKGFISKDTMMKHRNYVHSTARPYVCDRCPKSFKGKHNLTQHERAVHDNETTTASQTLLSLGLIL</sequence>
<feature type="domain" description="C2H2-type" evidence="8">
    <location>
        <begin position="106"/>
        <end position="134"/>
    </location>
</feature>
<keyword evidence="2" id="KW-0479">Metal-binding</keyword>
<dbReference type="FunFam" id="3.30.160.60:FF:000202">
    <property type="entry name" value="Zinc finger protein 574"/>
    <property type="match status" value="1"/>
</dbReference>
<dbReference type="OrthoDB" id="3437960at2759"/>
<dbReference type="Pfam" id="PF00096">
    <property type="entry name" value="zf-C2H2"/>
    <property type="match status" value="4"/>
</dbReference>
<dbReference type="GO" id="GO:0005634">
    <property type="term" value="C:nucleus"/>
    <property type="evidence" value="ECO:0007669"/>
    <property type="project" value="UniProtKB-SubCell"/>
</dbReference>
<dbReference type="RefSeq" id="XP_022833891.1">
    <property type="nucleotide sequence ID" value="XM_022978123.1"/>
</dbReference>
<feature type="domain" description="C2H2-type" evidence="8">
    <location>
        <begin position="49"/>
        <end position="76"/>
    </location>
</feature>
<evidence type="ECO:0000256" key="5">
    <source>
        <dbReference type="ARBA" id="ARBA00022833"/>
    </source>
</evidence>
<proteinExistence type="predicted"/>
<dbReference type="GO" id="GO:0032502">
    <property type="term" value="P:developmental process"/>
    <property type="evidence" value="ECO:0007669"/>
    <property type="project" value="UniProtKB-ARBA"/>
</dbReference>
<keyword evidence="4 7" id="KW-0863">Zinc-finger</keyword>
<dbReference type="SUPFAM" id="SSF57667">
    <property type="entry name" value="beta-beta-alpha zinc fingers"/>
    <property type="match status" value="1"/>
</dbReference>